<dbReference type="STRING" id="4232.A0A251TL58"/>
<protein>
    <recommendedName>
        <fullName evidence="3">DBH-like monooxygenase</fullName>
    </recommendedName>
</protein>
<reference evidence="2" key="1">
    <citation type="journal article" date="2017" name="Nature">
        <title>The sunflower genome provides insights into oil metabolism, flowering and Asterid evolution.</title>
        <authorList>
            <person name="Badouin H."/>
            <person name="Gouzy J."/>
            <person name="Grassa C.J."/>
            <person name="Murat F."/>
            <person name="Staton S.E."/>
            <person name="Cottret L."/>
            <person name="Lelandais-Briere C."/>
            <person name="Owens G.L."/>
            <person name="Carrere S."/>
            <person name="Mayjonade B."/>
            <person name="Legrand L."/>
            <person name="Gill N."/>
            <person name="Kane N.C."/>
            <person name="Bowers J.E."/>
            <person name="Hubner S."/>
            <person name="Bellec A."/>
            <person name="Berard A."/>
            <person name="Berges H."/>
            <person name="Blanchet N."/>
            <person name="Boniface M.C."/>
            <person name="Brunel D."/>
            <person name="Catrice O."/>
            <person name="Chaidir N."/>
            <person name="Claudel C."/>
            <person name="Donnadieu C."/>
            <person name="Faraut T."/>
            <person name="Fievet G."/>
            <person name="Helmstetter N."/>
            <person name="King M."/>
            <person name="Knapp S.J."/>
            <person name="Lai Z."/>
            <person name="Le Paslier M.C."/>
            <person name="Lippi Y."/>
            <person name="Lorenzon L."/>
            <person name="Mandel J.R."/>
            <person name="Marage G."/>
            <person name="Marchand G."/>
            <person name="Marquand E."/>
            <person name="Bret-Mestries E."/>
            <person name="Morien E."/>
            <person name="Nambeesan S."/>
            <person name="Nguyen T."/>
            <person name="Pegot-Espagnet P."/>
            <person name="Pouilly N."/>
            <person name="Raftis F."/>
            <person name="Sallet E."/>
            <person name="Schiex T."/>
            <person name="Thomas J."/>
            <person name="Vandecasteele C."/>
            <person name="Vares D."/>
            <person name="Vear F."/>
            <person name="Vautrin S."/>
            <person name="Crespi M."/>
            <person name="Mangin B."/>
            <person name="Burke J.M."/>
            <person name="Salse J."/>
            <person name="Munos S."/>
            <person name="Vincourt P."/>
            <person name="Rieseberg L.H."/>
            <person name="Langlade N.B."/>
        </authorList>
    </citation>
    <scope>NUCLEOTIDE SEQUENCE [LARGE SCALE GENOMIC DNA]</scope>
    <source>
        <strain evidence="2">cv. SF193</strain>
    </source>
</reference>
<dbReference type="PANTHER" id="PTHR35510:SF1">
    <property type="entry name" value="DBH-LIKE MONOOXYGENASE"/>
    <property type="match status" value="1"/>
</dbReference>
<organism evidence="1 2">
    <name type="scientific">Helianthus annuus</name>
    <name type="common">Common sunflower</name>
    <dbReference type="NCBI Taxonomy" id="4232"/>
    <lineage>
        <taxon>Eukaryota</taxon>
        <taxon>Viridiplantae</taxon>
        <taxon>Streptophyta</taxon>
        <taxon>Embryophyta</taxon>
        <taxon>Tracheophyta</taxon>
        <taxon>Spermatophyta</taxon>
        <taxon>Magnoliopsida</taxon>
        <taxon>eudicotyledons</taxon>
        <taxon>Gunneridae</taxon>
        <taxon>Pentapetalae</taxon>
        <taxon>asterids</taxon>
        <taxon>campanulids</taxon>
        <taxon>Asterales</taxon>
        <taxon>Asteraceae</taxon>
        <taxon>Asteroideae</taxon>
        <taxon>Heliantheae alliance</taxon>
        <taxon>Heliantheae</taxon>
        <taxon>Helianthus</taxon>
    </lineage>
</organism>
<gene>
    <name evidence="1" type="ORF">HannXRQ_Chr10g0303491</name>
</gene>
<dbReference type="PANTHER" id="PTHR35510">
    <property type="entry name" value="DBH-LIKE MONOOXYGENASE"/>
    <property type="match status" value="1"/>
</dbReference>
<evidence type="ECO:0000313" key="1">
    <source>
        <dbReference type="EMBL" id="OTG11865.1"/>
    </source>
</evidence>
<dbReference type="Proteomes" id="UP000215914">
    <property type="component" value="Chromosome 10"/>
</dbReference>
<dbReference type="OrthoDB" id="1937743at2759"/>
<accession>A0A251TL58</accession>
<dbReference type="OMA" id="SHYQFLE"/>
<name>A0A251TL58_HELAN</name>
<proteinExistence type="predicted"/>
<dbReference type="EMBL" id="CM007899">
    <property type="protein sequence ID" value="OTG11865.1"/>
    <property type="molecule type" value="Genomic_DNA"/>
</dbReference>
<dbReference type="InParanoid" id="A0A251TL58"/>
<evidence type="ECO:0000313" key="2">
    <source>
        <dbReference type="Proteomes" id="UP000215914"/>
    </source>
</evidence>
<keyword evidence="2" id="KW-1185">Reference proteome</keyword>
<evidence type="ECO:0008006" key="3">
    <source>
        <dbReference type="Google" id="ProtNLM"/>
    </source>
</evidence>
<sequence length="221" mass="24898">MKRKDAGEVNDDFFDFTLSSPALKIRRLDAEFAPIIDQQDSLNSVEFGQSMESSPIAIDELKSSVPVNEERAIVLFNPKDNTPSLQPRIPFSISTGSDFLSRFKNPVIWSNRVNTLKLLPDETQEHDDYRSGMPNGCLAVVPWVPNSQHSPEFAVRDAETSDMMDSDAMDVEDNCNAQQMPNHPNDNYVAASATQDWNQWQQHCMIQQPPNNLSTPITWLG</sequence>
<dbReference type="AlphaFoldDB" id="A0A251TL58"/>
<dbReference type="FunCoup" id="A0A251TL58">
    <property type="interactions" value="1877"/>
</dbReference>